<feature type="region of interest" description="Disordered" evidence="1">
    <location>
        <begin position="217"/>
        <end position="404"/>
    </location>
</feature>
<evidence type="ECO:0000256" key="1">
    <source>
        <dbReference type="SAM" id="MobiDB-lite"/>
    </source>
</evidence>
<feature type="compositionally biased region" description="Basic and acidic residues" evidence="1">
    <location>
        <begin position="252"/>
        <end position="266"/>
    </location>
</feature>
<evidence type="ECO:0000313" key="3">
    <source>
        <dbReference type="Proteomes" id="UP000294847"/>
    </source>
</evidence>
<organism evidence="2 3">
    <name type="scientific">Pyricularia oryzae</name>
    <name type="common">Rice blast fungus</name>
    <name type="synonym">Magnaporthe oryzae</name>
    <dbReference type="NCBI Taxonomy" id="318829"/>
    <lineage>
        <taxon>Eukaryota</taxon>
        <taxon>Fungi</taxon>
        <taxon>Dikarya</taxon>
        <taxon>Ascomycota</taxon>
        <taxon>Pezizomycotina</taxon>
        <taxon>Sordariomycetes</taxon>
        <taxon>Sordariomycetidae</taxon>
        <taxon>Magnaporthales</taxon>
        <taxon>Pyriculariaceae</taxon>
        <taxon>Pyricularia</taxon>
    </lineage>
</organism>
<dbReference type="EMBL" id="CP034204">
    <property type="protein sequence ID" value="QBZ53824.1"/>
    <property type="molecule type" value="Genomic_DNA"/>
</dbReference>
<gene>
    <name evidence="2" type="ORF">PoMZ_09514</name>
</gene>
<proteinExistence type="predicted"/>
<name>A0A4P7N1U5_PYROR</name>
<feature type="compositionally biased region" description="Basic residues" evidence="1">
    <location>
        <begin position="345"/>
        <end position="354"/>
    </location>
</feature>
<evidence type="ECO:0000313" key="2">
    <source>
        <dbReference type="EMBL" id="QBZ53824.1"/>
    </source>
</evidence>
<feature type="compositionally biased region" description="Low complexity" evidence="1">
    <location>
        <begin position="449"/>
        <end position="461"/>
    </location>
</feature>
<feature type="compositionally biased region" description="Polar residues" evidence="1">
    <location>
        <begin position="363"/>
        <end position="378"/>
    </location>
</feature>
<feature type="compositionally biased region" description="Acidic residues" evidence="1">
    <location>
        <begin position="315"/>
        <end position="328"/>
    </location>
</feature>
<feature type="compositionally biased region" description="Low complexity" evidence="1">
    <location>
        <begin position="379"/>
        <end position="391"/>
    </location>
</feature>
<accession>A0A4P7N1U5</accession>
<feature type="compositionally biased region" description="Basic and acidic residues" evidence="1">
    <location>
        <begin position="434"/>
        <end position="448"/>
    </location>
</feature>
<protein>
    <submittedName>
        <fullName evidence="2">Uncharacterized protein</fullName>
    </submittedName>
</protein>
<dbReference type="Proteomes" id="UP000294847">
    <property type="component" value="Chromosome 1"/>
</dbReference>
<feature type="region of interest" description="Disordered" evidence="1">
    <location>
        <begin position="434"/>
        <end position="527"/>
    </location>
</feature>
<feature type="compositionally biased region" description="Polar residues" evidence="1">
    <location>
        <begin position="293"/>
        <end position="303"/>
    </location>
</feature>
<feature type="region of interest" description="Disordered" evidence="1">
    <location>
        <begin position="141"/>
        <end position="191"/>
    </location>
</feature>
<dbReference type="AlphaFoldDB" id="A0A4P7N1U5"/>
<sequence length="527" mass="56803">MAFLEDPRLRQRWNQISHNAEGVAENAAAGIWSFQHRYIEPCFAGVSNSLDACTGLCLGGDSEERARRARERERGARRSSIRPEFSFDFYDDWDDDDDALAGYNYYGGAGSSSSSGYGEGSSAGRSGGILGADWDRLLAGTGSARKHGGGAASVGQNGEVLNQPRRKRSMSYGTRGQKTRRKKSVQEDPTIIPSTSTFGFLGRLPFKIGGTLRYKPSAANLQDHPGADRQPGQGSEHEPLLGAEDDDSGFYGDRDGLPSNHAKENGYRPSSRHHSPQRPGDEIYNPKTRKRSNTTGSGATSDSYRSRGDLFPSDGEGEEDAVPLDDEFTIALDRVDDKSSGKTRISSKKGKRRAGSSGKAQGISRSVSRTTIASEMTTSSSNHSHVSLVSSPVQLQKRPSFGSAEAPLVEEEATIVEDPMTQSLEDLHYEEQMAAREEAEDFERRREAAAQLAAERGLGARPEVNAPGKGQHAGFDDIPDPPDISGSGVTSKVSEAGSEAQTEEPLAGLVQPNKTDGFTPAKLPNFR</sequence>
<reference evidence="2 3" key="1">
    <citation type="journal article" date="2019" name="Mol. Biol. Evol.">
        <title>Blast fungal genomes show frequent chromosomal changes, gene gains and losses, and effector gene turnover.</title>
        <authorList>
            <person name="Gomez Luciano L.B."/>
            <person name="Jason Tsai I."/>
            <person name="Chuma I."/>
            <person name="Tosa Y."/>
            <person name="Chen Y.H."/>
            <person name="Li J.Y."/>
            <person name="Li M.Y."/>
            <person name="Jade Lu M.Y."/>
            <person name="Nakayashiki H."/>
            <person name="Li W.H."/>
        </authorList>
    </citation>
    <scope>NUCLEOTIDE SEQUENCE [LARGE SCALE GENOMIC DNA]</scope>
    <source>
        <strain evidence="2">MZ5-1-6</strain>
    </source>
</reference>